<dbReference type="GO" id="GO:0016787">
    <property type="term" value="F:hydrolase activity"/>
    <property type="evidence" value="ECO:0007669"/>
    <property type="project" value="UniProtKB-KW"/>
</dbReference>
<reference evidence="2" key="1">
    <citation type="journal article" date="2019" name="Int. J. Syst. Evol. Microbiol.">
        <title>The Global Catalogue of Microorganisms (GCM) 10K type strain sequencing project: providing services to taxonomists for standard genome sequencing and annotation.</title>
        <authorList>
            <consortium name="The Broad Institute Genomics Platform"/>
            <consortium name="The Broad Institute Genome Sequencing Center for Infectious Disease"/>
            <person name="Wu L."/>
            <person name="Ma J."/>
        </authorList>
    </citation>
    <scope>NUCLEOTIDE SEQUENCE [LARGE SCALE GENOMIC DNA]</scope>
    <source>
        <strain evidence="2">JCM 31486</strain>
    </source>
</reference>
<name>A0ABW3MLR6_9PSEU</name>
<comment type="caution">
    <text evidence="1">The sequence shown here is derived from an EMBL/GenBank/DDBJ whole genome shotgun (WGS) entry which is preliminary data.</text>
</comment>
<evidence type="ECO:0000313" key="1">
    <source>
        <dbReference type="EMBL" id="MFD1051653.1"/>
    </source>
</evidence>
<dbReference type="EMBL" id="JBHTIS010003764">
    <property type="protein sequence ID" value="MFD1051653.1"/>
    <property type="molecule type" value="Genomic_DNA"/>
</dbReference>
<sequence length="116" mass="13044">AGLDRPYVLVDARASRAAIPELRTFWDHLRGWRLNIGMRGAKHLSYSDFVTLIPQAASLLGLTPAQVEQQIGTVDPARAIAVQRAYPLAFFDLHLRHRGHLLDHPSPRFPEVTFIP</sequence>
<dbReference type="InterPro" id="IPR029058">
    <property type="entry name" value="AB_hydrolase_fold"/>
</dbReference>
<dbReference type="Gene3D" id="3.40.50.1820">
    <property type="entry name" value="alpha/beta hydrolase"/>
    <property type="match status" value="1"/>
</dbReference>
<accession>A0ABW3MLR6</accession>
<protein>
    <submittedName>
        <fullName evidence="1">Hydrolase</fullName>
    </submittedName>
</protein>
<organism evidence="1 2">
    <name type="scientific">Kibdelosporangium lantanae</name>
    <dbReference type="NCBI Taxonomy" id="1497396"/>
    <lineage>
        <taxon>Bacteria</taxon>
        <taxon>Bacillati</taxon>
        <taxon>Actinomycetota</taxon>
        <taxon>Actinomycetes</taxon>
        <taxon>Pseudonocardiales</taxon>
        <taxon>Pseudonocardiaceae</taxon>
        <taxon>Kibdelosporangium</taxon>
    </lineage>
</organism>
<evidence type="ECO:0000313" key="2">
    <source>
        <dbReference type="Proteomes" id="UP001597045"/>
    </source>
</evidence>
<keyword evidence="1" id="KW-0378">Hydrolase</keyword>
<feature type="non-terminal residue" evidence="1">
    <location>
        <position position="1"/>
    </location>
</feature>
<gene>
    <name evidence="1" type="ORF">ACFQ1S_41930</name>
</gene>
<keyword evidence="2" id="KW-1185">Reference proteome</keyword>
<dbReference type="Proteomes" id="UP001597045">
    <property type="component" value="Unassembled WGS sequence"/>
</dbReference>
<proteinExistence type="predicted"/>